<name>A0A1I7ZD82_9BILA</name>
<feature type="compositionally biased region" description="Basic and acidic residues" evidence="1">
    <location>
        <begin position="82"/>
        <end position="96"/>
    </location>
</feature>
<proteinExistence type="predicted"/>
<organism evidence="2 3">
    <name type="scientific">Steinernema glaseri</name>
    <dbReference type="NCBI Taxonomy" id="37863"/>
    <lineage>
        <taxon>Eukaryota</taxon>
        <taxon>Metazoa</taxon>
        <taxon>Ecdysozoa</taxon>
        <taxon>Nematoda</taxon>
        <taxon>Chromadorea</taxon>
        <taxon>Rhabditida</taxon>
        <taxon>Tylenchina</taxon>
        <taxon>Panagrolaimomorpha</taxon>
        <taxon>Strongyloidoidea</taxon>
        <taxon>Steinernematidae</taxon>
        <taxon>Steinernema</taxon>
    </lineage>
</organism>
<sequence>MPVEVDAAENWIGSNEVDEVCDGNEENNNQIMPVEVDAAEWSENWIRSNEVGEVCDGNEVFSRLLDRWGQVWQRTSDASTTNKDDERKAREQDKGEGTMQDSVPDGFALSHGGRSRSQATVCCKRKDRKIASHRSAAFLSILWKLLQDPRY</sequence>
<reference evidence="3" key="1">
    <citation type="submission" date="2016-11" db="UniProtKB">
        <authorList>
            <consortium name="WormBaseParasite"/>
        </authorList>
    </citation>
    <scope>IDENTIFICATION</scope>
</reference>
<feature type="region of interest" description="Disordered" evidence="1">
    <location>
        <begin position="74"/>
        <end position="120"/>
    </location>
</feature>
<dbReference type="AlphaFoldDB" id="A0A1I7ZD82"/>
<evidence type="ECO:0000256" key="1">
    <source>
        <dbReference type="SAM" id="MobiDB-lite"/>
    </source>
</evidence>
<evidence type="ECO:0000313" key="3">
    <source>
        <dbReference type="WBParaSite" id="L893_g25275.t2"/>
    </source>
</evidence>
<keyword evidence="2" id="KW-1185">Reference proteome</keyword>
<dbReference type="WBParaSite" id="L893_g25275.t2">
    <property type="protein sequence ID" value="L893_g25275.t2"/>
    <property type="gene ID" value="L893_g25275"/>
</dbReference>
<accession>A0A1I7ZD82</accession>
<evidence type="ECO:0000313" key="2">
    <source>
        <dbReference type="Proteomes" id="UP000095287"/>
    </source>
</evidence>
<dbReference type="Proteomes" id="UP000095287">
    <property type="component" value="Unplaced"/>
</dbReference>
<protein>
    <submittedName>
        <fullName evidence="3">Ovule protein</fullName>
    </submittedName>
</protein>